<organism evidence="3 4">
    <name type="scientific">Prunus dulcis</name>
    <name type="common">Almond</name>
    <name type="synonym">Amygdalus dulcis</name>
    <dbReference type="NCBI Taxonomy" id="3755"/>
    <lineage>
        <taxon>Eukaryota</taxon>
        <taxon>Viridiplantae</taxon>
        <taxon>Streptophyta</taxon>
        <taxon>Embryophyta</taxon>
        <taxon>Tracheophyta</taxon>
        <taxon>Spermatophyta</taxon>
        <taxon>Magnoliopsida</taxon>
        <taxon>eudicotyledons</taxon>
        <taxon>Gunneridae</taxon>
        <taxon>Pentapetalae</taxon>
        <taxon>rosids</taxon>
        <taxon>fabids</taxon>
        <taxon>Rosales</taxon>
        <taxon>Rosaceae</taxon>
        <taxon>Amygdaloideae</taxon>
        <taxon>Amygdaleae</taxon>
        <taxon>Prunus</taxon>
    </lineage>
</organism>
<evidence type="ECO:0000313" key="3">
    <source>
        <dbReference type="EMBL" id="KAI5333074.1"/>
    </source>
</evidence>
<feature type="compositionally biased region" description="Polar residues" evidence="1">
    <location>
        <begin position="37"/>
        <end position="58"/>
    </location>
</feature>
<keyword evidence="4" id="KW-1185">Reference proteome</keyword>
<dbReference type="EMBL" id="JAJFAZ020000004">
    <property type="protein sequence ID" value="KAI5333074.1"/>
    <property type="molecule type" value="Genomic_DNA"/>
</dbReference>
<comment type="caution">
    <text evidence="3">The sequence shown here is derived from an EMBL/GenBank/DDBJ whole genome shotgun (WGS) entry which is preliminary data.</text>
</comment>
<evidence type="ECO:0000256" key="1">
    <source>
        <dbReference type="SAM" id="MobiDB-lite"/>
    </source>
</evidence>
<proteinExistence type="predicted"/>
<accession>A0AAD4VXE1</accession>
<protein>
    <recommendedName>
        <fullName evidence="2">Retroviral polymerase SH3-like domain-containing protein</fullName>
    </recommendedName>
</protein>
<dbReference type="Proteomes" id="UP001054821">
    <property type="component" value="Chromosome 4"/>
</dbReference>
<feature type="region of interest" description="Disordered" evidence="1">
    <location>
        <begin position="1"/>
        <end position="58"/>
    </location>
</feature>
<reference evidence="3 4" key="1">
    <citation type="journal article" date="2022" name="G3 (Bethesda)">
        <title>Whole-genome sequence and methylome profiling of the almond [Prunus dulcis (Mill.) D.A. Webb] cultivar 'Nonpareil'.</title>
        <authorList>
            <person name="D'Amico-Willman K.M."/>
            <person name="Ouma W.Z."/>
            <person name="Meulia T."/>
            <person name="Sideli G.M."/>
            <person name="Gradziel T.M."/>
            <person name="Fresnedo-Ramirez J."/>
        </authorList>
    </citation>
    <scope>NUCLEOTIDE SEQUENCE [LARGE SCALE GENOMIC DNA]</scope>
    <source>
        <strain evidence="3">Clone GOH B32 T37-40</strain>
    </source>
</reference>
<dbReference type="InterPro" id="IPR039537">
    <property type="entry name" value="Retrotran_Ty1/copia-like"/>
</dbReference>
<dbReference type="PANTHER" id="PTHR42648:SF28">
    <property type="entry name" value="TRANSPOSON-ENCODED PROTEIN WITH RIBONUCLEASE H-LIKE AND RETROVIRUS ZINC FINGER-LIKE DOMAINS"/>
    <property type="match status" value="1"/>
</dbReference>
<dbReference type="AlphaFoldDB" id="A0AAD4VXE1"/>
<gene>
    <name evidence="3" type="ORF">L3X38_023204</name>
</gene>
<name>A0AAD4VXE1_PRUDU</name>
<dbReference type="InterPro" id="IPR057670">
    <property type="entry name" value="SH3_retrovirus"/>
</dbReference>
<sequence>MAMEEDTRQSAMLGKGSMALKVDPARQRPVAQHDANGRSSSRKFSPSAGSHSTGSTFSSLHARMYGPKATCTMTQDETRPSAPSANLCASDTMPGMGSNTLIIYTGASDHMTYDDNMFDELSRNPRDPYITSANGLPFPVTHEGHGVLAAAYLINRTPSRVLDFKTSLDVLCADTPPISVCKLPPKVFGCVAYVHVYSHQRSKLDPCALGCVFIGYSTTQKDYKCYHPPSQKVHVTLDVTFHEEVPYYVSSSSPIQEEKGSELKNFEMKNLECAEASQAICAKPTGCPEGDNWSPSTMRDNCVETTIYAKPTGRQEGDDRSPSAVETTICAKSTDPLKGHDRSPVEFLDEICPLPVECNSDIGDSCEDEIDIRPLYALPLSQSTRDDDEVLSNDVSTYPLTPRTTHGEPFINGEAVPYDPKYREEWIRKNSRANERNWRNDRP</sequence>
<dbReference type="Pfam" id="PF25597">
    <property type="entry name" value="SH3_retrovirus"/>
    <property type="match status" value="1"/>
</dbReference>
<dbReference type="PANTHER" id="PTHR42648">
    <property type="entry name" value="TRANSPOSASE, PUTATIVE-RELATED"/>
    <property type="match status" value="1"/>
</dbReference>
<evidence type="ECO:0000313" key="4">
    <source>
        <dbReference type="Proteomes" id="UP001054821"/>
    </source>
</evidence>
<feature type="domain" description="Retroviral polymerase SH3-like" evidence="2">
    <location>
        <begin position="190"/>
        <end position="251"/>
    </location>
</feature>
<evidence type="ECO:0000259" key="2">
    <source>
        <dbReference type="Pfam" id="PF25597"/>
    </source>
</evidence>